<dbReference type="PANTHER" id="PTHR42850">
    <property type="entry name" value="METALLOPHOSPHOESTERASE"/>
    <property type="match status" value="1"/>
</dbReference>
<sequence>MSQGNATTIRVPEMGLVVLVGVSGSGKSHFARRHFKPTQVVSSDYCRGVVSDDENDQSATGDAFDLLHYIVRKRLRRGLLTVVDATNVQPKARESLLRIAKDHDVLSVAIVLDVPERVAADRNAARPERSHLPDHVVPRQRRELRRGLRALQSREFKRSYVLEGTEAIDAATIVHEKAWNDKRELTGPFDVIGDVHGCRAELEELLGDLGYEIERDALGRAAGANHPGGRTAVFVGDLVDRGPDSPGVLRLVMGMVAAGQALCVSGNHEAKLVKALRGRKVRVAHGLAESLEQLAAEPDDFRAGALAFMDGLISHYVLDDGRLVVAHAGLKEDYQGRASGRVRSFALYGDTTGETDEYGLPVRYPWARDYRGRAMVVYGHTPIPVPEWINNTICLDTGAVFGGRLTALRYPERELVSVAARQVWYEPTRPLEVPAAAPAGGHRESDVLKIEDVLETEGVQTGLLGRVAVRHENAVAALEVMSRFAVDPRWLLYLPPTMAPAGGRSEARTGGAAVAGGSGGSSPQNDTDTSKVPGVLEHPAEALAAYRDAGVERVACEEKHMGSRAVVVVCRDEGVAAERFGVDDGTTGAVYTRTGRSFFRDPALTRGVLDRLRAAIGAAGLWDELETGWLALDCELLPWSAKAMDLIRTQYAATGAAAGAALPMASDALAAAAARGLDVGALRDRVDRRAANAGLFRDAYARYCWTIDGLDGIRLAPFQVLAGEGTPWAMRRGHDWHMAVAERLAAADGSGLLQATEWFEVDLASERSVAEVTKWWEKRTADGAEGMVVKPLGPVPEERKVQPGVKCRGREYLRIIYGPDYTEPANLERLRRRSLGRKRSLAMREHALGQEALTRLAGGEPLWRVHQAVFAVLALESEPVDPRL</sequence>
<dbReference type="Gene3D" id="3.30.470.30">
    <property type="entry name" value="DNA ligase/mRNA capping enzyme"/>
    <property type="match status" value="2"/>
</dbReference>
<dbReference type="Pfam" id="PF16542">
    <property type="entry name" value="PNKP_ligase"/>
    <property type="match status" value="2"/>
</dbReference>
<dbReference type="NCBIfam" id="TIGR04075">
    <property type="entry name" value="bacter_Pnkp"/>
    <property type="match status" value="1"/>
</dbReference>
<feature type="domain" description="Polynucleotide kinase-phosphatase ligase" evidence="3">
    <location>
        <begin position="476"/>
        <end position="502"/>
    </location>
</feature>
<keyword evidence="4" id="KW-0808">Transferase</keyword>
<protein>
    <submittedName>
        <fullName evidence="4">Polynucleotide kinase-phosphatase</fullName>
    </submittedName>
</protein>
<dbReference type="InterPro" id="IPR032380">
    <property type="entry name" value="PNKP_ligase_dom"/>
</dbReference>
<keyword evidence="4" id="KW-0418">Kinase</keyword>
<dbReference type="Gene3D" id="3.40.50.300">
    <property type="entry name" value="P-loop containing nucleotide triphosphate hydrolases"/>
    <property type="match status" value="1"/>
</dbReference>
<dbReference type="EMBL" id="BAAARW010000011">
    <property type="protein sequence ID" value="GAA2414960.1"/>
    <property type="molecule type" value="Genomic_DNA"/>
</dbReference>
<keyword evidence="5" id="KW-1185">Reference proteome</keyword>
<reference evidence="5" key="1">
    <citation type="journal article" date="2019" name="Int. J. Syst. Evol. Microbiol.">
        <title>The Global Catalogue of Microorganisms (GCM) 10K type strain sequencing project: providing services to taxonomists for standard genome sequencing and annotation.</title>
        <authorList>
            <consortium name="The Broad Institute Genomics Platform"/>
            <consortium name="The Broad Institute Genome Sequencing Center for Infectious Disease"/>
            <person name="Wu L."/>
            <person name="Ma J."/>
        </authorList>
    </citation>
    <scope>NUCLEOTIDE SEQUENCE [LARGE SCALE GENOMIC DNA]</scope>
    <source>
        <strain evidence="5">JCM 3325</strain>
    </source>
</reference>
<accession>A0ABP5VYY0</accession>
<feature type="domain" description="Polynucleotide kinase-phosphatase ligase" evidence="3">
    <location>
        <begin position="527"/>
        <end position="879"/>
    </location>
</feature>
<dbReference type="CDD" id="cd07423">
    <property type="entry name" value="MPP_Prp_like"/>
    <property type="match status" value="1"/>
</dbReference>
<proteinExistence type="predicted"/>
<organism evidence="4 5">
    <name type="scientific">Actinomadura vinacea</name>
    <dbReference type="NCBI Taxonomy" id="115336"/>
    <lineage>
        <taxon>Bacteria</taxon>
        <taxon>Bacillati</taxon>
        <taxon>Actinomycetota</taxon>
        <taxon>Actinomycetes</taxon>
        <taxon>Streptosporangiales</taxon>
        <taxon>Thermomonosporaceae</taxon>
        <taxon>Actinomadura</taxon>
    </lineage>
</organism>
<evidence type="ECO:0000313" key="4">
    <source>
        <dbReference type="EMBL" id="GAA2414960.1"/>
    </source>
</evidence>
<dbReference type="Proteomes" id="UP001501231">
    <property type="component" value="Unassembled WGS sequence"/>
</dbReference>
<dbReference type="SUPFAM" id="SSF52540">
    <property type="entry name" value="P-loop containing nucleoside triphosphate hydrolases"/>
    <property type="match status" value="1"/>
</dbReference>
<dbReference type="InterPro" id="IPR029052">
    <property type="entry name" value="Metallo-depent_PP-like"/>
</dbReference>
<feature type="region of interest" description="Disordered" evidence="1">
    <location>
        <begin position="502"/>
        <end position="532"/>
    </location>
</feature>
<dbReference type="InterPro" id="IPR050126">
    <property type="entry name" value="Ap4A_hydrolase"/>
</dbReference>
<evidence type="ECO:0000256" key="1">
    <source>
        <dbReference type="SAM" id="MobiDB-lite"/>
    </source>
</evidence>
<evidence type="ECO:0000259" key="2">
    <source>
        <dbReference type="Pfam" id="PF00149"/>
    </source>
</evidence>
<dbReference type="SUPFAM" id="SSF56091">
    <property type="entry name" value="DNA ligase/mRNA capping enzyme, catalytic domain"/>
    <property type="match status" value="1"/>
</dbReference>
<dbReference type="Gene3D" id="3.60.21.10">
    <property type="match status" value="1"/>
</dbReference>
<dbReference type="PANTHER" id="PTHR42850:SF7">
    <property type="entry name" value="BIS(5'-NUCLEOSYL)-TETRAPHOSPHATASE PRPE [ASYMMETRICAL]"/>
    <property type="match status" value="1"/>
</dbReference>
<dbReference type="RefSeq" id="WP_344589133.1">
    <property type="nucleotide sequence ID" value="NZ_BAAARW010000011.1"/>
</dbReference>
<comment type="caution">
    <text evidence="4">The sequence shown here is derived from an EMBL/GenBank/DDBJ whole genome shotgun (WGS) entry which is preliminary data.</text>
</comment>
<dbReference type="InterPro" id="IPR041780">
    <property type="entry name" value="MPP_PrpE-like"/>
</dbReference>
<dbReference type="InterPro" id="IPR004843">
    <property type="entry name" value="Calcineurin-like_PHP"/>
</dbReference>
<name>A0ABP5VYY0_9ACTN</name>
<dbReference type="Pfam" id="PF00149">
    <property type="entry name" value="Metallophos"/>
    <property type="match status" value="1"/>
</dbReference>
<evidence type="ECO:0000259" key="3">
    <source>
        <dbReference type="Pfam" id="PF16542"/>
    </source>
</evidence>
<dbReference type="GO" id="GO:0016301">
    <property type="term" value="F:kinase activity"/>
    <property type="evidence" value="ECO:0007669"/>
    <property type="project" value="UniProtKB-KW"/>
</dbReference>
<dbReference type="Pfam" id="PF13671">
    <property type="entry name" value="AAA_33"/>
    <property type="match status" value="1"/>
</dbReference>
<dbReference type="InterPro" id="IPR027417">
    <property type="entry name" value="P-loop_NTPase"/>
</dbReference>
<feature type="domain" description="Calcineurin-like phosphoesterase" evidence="2">
    <location>
        <begin position="188"/>
        <end position="383"/>
    </location>
</feature>
<gene>
    <name evidence="4" type="ORF">GCM10010191_26260</name>
</gene>
<dbReference type="InterPro" id="IPR024028">
    <property type="entry name" value="PNKP_bac"/>
</dbReference>
<dbReference type="SUPFAM" id="SSF56300">
    <property type="entry name" value="Metallo-dependent phosphatases"/>
    <property type="match status" value="1"/>
</dbReference>
<evidence type="ECO:0000313" key="5">
    <source>
        <dbReference type="Proteomes" id="UP001501231"/>
    </source>
</evidence>